<dbReference type="Gene3D" id="3.90.1750.10">
    <property type="entry name" value="Hect, E3 ligase catalytic domains"/>
    <property type="match status" value="1"/>
</dbReference>
<dbReference type="PROSITE" id="PS50237">
    <property type="entry name" value="HECT"/>
    <property type="match status" value="1"/>
</dbReference>
<evidence type="ECO:0000256" key="11">
    <source>
        <dbReference type="PIRSR" id="PIRSR001569-1"/>
    </source>
</evidence>
<evidence type="ECO:0000259" key="14">
    <source>
        <dbReference type="PROSITE" id="PS50004"/>
    </source>
</evidence>
<dbReference type="GO" id="GO:0005737">
    <property type="term" value="C:cytoplasm"/>
    <property type="evidence" value="ECO:0007669"/>
    <property type="project" value="UniProtKB-SubCell"/>
</dbReference>
<dbReference type="Gene3D" id="2.60.40.150">
    <property type="entry name" value="C2 domain"/>
    <property type="match status" value="2"/>
</dbReference>
<dbReference type="FunFam" id="3.90.1750.10:FF:000001">
    <property type="entry name" value="E3 ubiquitin-protein ligase NEDD4-like"/>
    <property type="match status" value="1"/>
</dbReference>
<dbReference type="AlphaFoldDB" id="A0AAQ5ZEL2"/>
<protein>
    <recommendedName>
        <fullName evidence="10">E3 ubiquitin-protein ligase</fullName>
        <ecNumber evidence="10">2.3.2.26</ecNumber>
    </recommendedName>
</protein>
<dbReference type="SMART" id="SM00119">
    <property type="entry name" value="HECTc"/>
    <property type="match status" value="1"/>
</dbReference>
<dbReference type="InterPro" id="IPR024928">
    <property type="entry name" value="E3_ub_ligase_SMURF1"/>
</dbReference>
<dbReference type="PIRSF" id="PIRSF001569">
    <property type="entry name" value="E3_ub_ligase_SMURF1"/>
    <property type="match status" value="1"/>
</dbReference>
<dbReference type="GO" id="GO:0016567">
    <property type="term" value="P:protein ubiquitination"/>
    <property type="evidence" value="ECO:0007669"/>
    <property type="project" value="TreeGrafter"/>
</dbReference>
<dbReference type="GO" id="GO:0006511">
    <property type="term" value="P:ubiquitin-dependent protein catabolic process"/>
    <property type="evidence" value="ECO:0007669"/>
    <property type="project" value="InterPro"/>
</dbReference>
<feature type="active site" description="Glycyl thioester intermediate" evidence="11 12">
    <location>
        <position position="785"/>
    </location>
</feature>
<reference evidence="17" key="3">
    <citation type="submission" date="2025-09" db="UniProtKB">
        <authorList>
            <consortium name="Ensembl"/>
        </authorList>
    </citation>
    <scope>IDENTIFICATION</scope>
</reference>
<dbReference type="PROSITE" id="PS50004">
    <property type="entry name" value="C2"/>
    <property type="match status" value="1"/>
</dbReference>
<dbReference type="Pfam" id="PF00632">
    <property type="entry name" value="HECT"/>
    <property type="match status" value="1"/>
</dbReference>
<feature type="domain" description="WW" evidence="15">
    <location>
        <begin position="312"/>
        <end position="345"/>
    </location>
</feature>
<dbReference type="InterPro" id="IPR035892">
    <property type="entry name" value="C2_domain_sf"/>
</dbReference>
<dbReference type="PROSITE" id="PS01159">
    <property type="entry name" value="WW_DOMAIN_1"/>
    <property type="match status" value="2"/>
</dbReference>
<dbReference type="FunFam" id="3.30.2160.10:FF:000001">
    <property type="entry name" value="E3 ubiquitin-protein ligase NEDD4-like"/>
    <property type="match status" value="1"/>
</dbReference>
<dbReference type="FunFam" id="3.30.2410.10:FF:000001">
    <property type="entry name" value="E3 ubiquitin-protein ligase NEDD4-like"/>
    <property type="match status" value="1"/>
</dbReference>
<dbReference type="GO" id="GO:0032801">
    <property type="term" value="P:receptor catabolic process"/>
    <property type="evidence" value="ECO:0007669"/>
    <property type="project" value="TreeGrafter"/>
</dbReference>
<feature type="compositionally biased region" description="Low complexity" evidence="13">
    <location>
        <begin position="380"/>
        <end position="390"/>
    </location>
</feature>
<reference evidence="17 18" key="1">
    <citation type="submission" date="2022-01" db="EMBL/GenBank/DDBJ databases">
        <title>A chromosome-scale genome assembly of the false clownfish, Amphiprion ocellaris.</title>
        <authorList>
            <person name="Ryu T."/>
        </authorList>
    </citation>
    <scope>NUCLEOTIDE SEQUENCE [LARGE SCALE GENOMIC DNA]</scope>
</reference>
<dbReference type="GO" id="GO:0051049">
    <property type="term" value="P:regulation of transport"/>
    <property type="evidence" value="ECO:0007669"/>
    <property type="project" value="UniProtKB-ARBA"/>
</dbReference>
<evidence type="ECO:0000259" key="16">
    <source>
        <dbReference type="PROSITE" id="PS50237"/>
    </source>
</evidence>
<dbReference type="GO" id="GO:0031623">
    <property type="term" value="P:receptor internalization"/>
    <property type="evidence" value="ECO:0007669"/>
    <property type="project" value="TreeGrafter"/>
</dbReference>
<evidence type="ECO:0000256" key="13">
    <source>
        <dbReference type="SAM" id="MobiDB-lite"/>
    </source>
</evidence>
<dbReference type="SMART" id="SM00239">
    <property type="entry name" value="C2"/>
    <property type="match status" value="1"/>
</dbReference>
<keyword evidence="9" id="KW-0832">Ubl conjugation</keyword>
<evidence type="ECO:0000259" key="15">
    <source>
        <dbReference type="PROSITE" id="PS50020"/>
    </source>
</evidence>
<proteinExistence type="predicted"/>
<dbReference type="PANTHER" id="PTHR11254:SF282">
    <property type="entry name" value="E3 UBIQUITIN-PROTEIN LIGASE NEDD4"/>
    <property type="match status" value="1"/>
</dbReference>
<evidence type="ECO:0000256" key="4">
    <source>
        <dbReference type="ARBA" id="ARBA00022490"/>
    </source>
</evidence>
<comment type="catalytic activity">
    <reaction evidence="1 10">
        <text>S-ubiquitinyl-[E2 ubiquitin-conjugating enzyme]-L-cysteine + [acceptor protein]-L-lysine = [E2 ubiquitin-conjugating enzyme]-L-cysteine + N(6)-ubiquitinyl-[acceptor protein]-L-lysine.</text>
        <dbReference type="EC" id="2.3.2.26"/>
    </reaction>
</comment>
<dbReference type="SUPFAM" id="SSF56204">
    <property type="entry name" value="Hect, E3 ligase catalytic domain"/>
    <property type="match status" value="1"/>
</dbReference>
<dbReference type="InterPro" id="IPR001202">
    <property type="entry name" value="WW_dom"/>
</dbReference>
<feature type="region of interest" description="Disordered" evidence="13">
    <location>
        <begin position="281"/>
        <end position="322"/>
    </location>
</feature>
<evidence type="ECO:0000256" key="1">
    <source>
        <dbReference type="ARBA" id="ARBA00000885"/>
    </source>
</evidence>
<feature type="domain" description="C2" evidence="14">
    <location>
        <begin position="2"/>
        <end position="131"/>
    </location>
</feature>
<dbReference type="PANTHER" id="PTHR11254">
    <property type="entry name" value="HECT DOMAIN UBIQUITIN-PROTEIN LIGASE"/>
    <property type="match status" value="1"/>
</dbReference>
<dbReference type="GO" id="GO:0019871">
    <property type="term" value="F:sodium channel inhibitor activity"/>
    <property type="evidence" value="ECO:0007669"/>
    <property type="project" value="TreeGrafter"/>
</dbReference>
<keyword evidence="18" id="KW-1185">Reference proteome</keyword>
<reference evidence="17" key="2">
    <citation type="submission" date="2025-08" db="UniProtKB">
        <authorList>
            <consortium name="Ensembl"/>
        </authorList>
    </citation>
    <scope>IDENTIFICATION</scope>
</reference>
<keyword evidence="4" id="KW-0963">Cytoplasm</keyword>
<dbReference type="Ensembl" id="ENSAOCT00000070812.1">
    <property type="protein sequence ID" value="ENSAOCP00000062230.1"/>
    <property type="gene ID" value="ENSAOCG00000005074.2"/>
</dbReference>
<evidence type="ECO:0000313" key="17">
    <source>
        <dbReference type="Ensembl" id="ENSAOCP00000062230.1"/>
    </source>
</evidence>
<dbReference type="FunFam" id="2.20.70.10:FF:000045">
    <property type="entry name" value="E3 ubiquitin-protein ligase NEDD4-like"/>
    <property type="match status" value="1"/>
</dbReference>
<dbReference type="Gene3D" id="2.20.70.10">
    <property type="match status" value="2"/>
</dbReference>
<dbReference type="SMART" id="SM00456">
    <property type="entry name" value="WW"/>
    <property type="match status" value="3"/>
</dbReference>
<dbReference type="InterPro" id="IPR035983">
    <property type="entry name" value="Hect_E3_ubiquitin_ligase"/>
</dbReference>
<evidence type="ECO:0000256" key="12">
    <source>
        <dbReference type="PROSITE-ProRule" id="PRU00104"/>
    </source>
</evidence>
<comment type="pathway">
    <text evidence="3 10">Protein modification; protein ubiquitination.</text>
</comment>
<dbReference type="GO" id="GO:0061630">
    <property type="term" value="F:ubiquitin protein ligase activity"/>
    <property type="evidence" value="ECO:0007669"/>
    <property type="project" value="UniProtKB-EC"/>
</dbReference>
<keyword evidence="5" id="KW-0597">Phosphoprotein</keyword>
<dbReference type="SUPFAM" id="SSF49562">
    <property type="entry name" value="C2 domain (Calcium/lipid-binding domain, CaLB)"/>
    <property type="match status" value="1"/>
</dbReference>
<evidence type="ECO:0000256" key="6">
    <source>
        <dbReference type="ARBA" id="ARBA00022679"/>
    </source>
</evidence>
<evidence type="ECO:0000256" key="5">
    <source>
        <dbReference type="ARBA" id="ARBA00022553"/>
    </source>
</evidence>
<feature type="compositionally biased region" description="Low complexity" evidence="13">
    <location>
        <begin position="349"/>
        <end position="361"/>
    </location>
</feature>
<dbReference type="CDD" id="cd00201">
    <property type="entry name" value="WW"/>
    <property type="match status" value="3"/>
</dbReference>
<dbReference type="Proteomes" id="UP001501940">
    <property type="component" value="Chromosome 1"/>
</dbReference>
<feature type="domain" description="WW" evidence="15">
    <location>
        <begin position="161"/>
        <end position="194"/>
    </location>
</feature>
<organism evidence="17 18">
    <name type="scientific">Amphiprion ocellaris</name>
    <name type="common">Clown anemonefish</name>
    <dbReference type="NCBI Taxonomy" id="80972"/>
    <lineage>
        <taxon>Eukaryota</taxon>
        <taxon>Metazoa</taxon>
        <taxon>Chordata</taxon>
        <taxon>Craniata</taxon>
        <taxon>Vertebrata</taxon>
        <taxon>Euteleostomi</taxon>
        <taxon>Actinopterygii</taxon>
        <taxon>Neopterygii</taxon>
        <taxon>Teleostei</taxon>
        <taxon>Neoteleostei</taxon>
        <taxon>Acanthomorphata</taxon>
        <taxon>Ovalentaria</taxon>
        <taxon>Pomacentridae</taxon>
        <taxon>Amphiprion</taxon>
    </lineage>
</organism>
<feature type="domain" description="WW" evidence="15">
    <location>
        <begin position="394"/>
        <end position="427"/>
    </location>
</feature>
<dbReference type="GO" id="GO:0007528">
    <property type="term" value="P:neuromuscular junction development"/>
    <property type="evidence" value="ECO:0007669"/>
    <property type="project" value="TreeGrafter"/>
</dbReference>
<dbReference type="Pfam" id="PF00168">
    <property type="entry name" value="C2"/>
    <property type="match status" value="1"/>
</dbReference>
<dbReference type="GeneTree" id="ENSGT00940000158905"/>
<keyword evidence="6 10" id="KW-0808">Transferase</keyword>
<dbReference type="EC" id="2.3.2.26" evidence="10"/>
<dbReference type="PROSITE" id="PS50020">
    <property type="entry name" value="WW_DOMAIN_2"/>
    <property type="match status" value="3"/>
</dbReference>
<dbReference type="InterPro" id="IPR050409">
    <property type="entry name" value="E3_ubiq-protein_ligase"/>
</dbReference>
<keyword evidence="8 10" id="KW-0833">Ubl conjugation pathway</keyword>
<evidence type="ECO:0000256" key="3">
    <source>
        <dbReference type="ARBA" id="ARBA00004906"/>
    </source>
</evidence>
<feature type="region of interest" description="Disordered" evidence="13">
    <location>
        <begin position="341"/>
        <end position="400"/>
    </location>
</feature>
<feature type="domain" description="HECT" evidence="16">
    <location>
        <begin position="483"/>
        <end position="817"/>
    </location>
</feature>
<dbReference type="Pfam" id="PF00397">
    <property type="entry name" value="WW"/>
    <property type="match status" value="3"/>
</dbReference>
<dbReference type="Gene3D" id="3.30.2160.10">
    <property type="entry name" value="Hect, E3 ligase catalytic domain"/>
    <property type="match status" value="1"/>
</dbReference>
<evidence type="ECO:0000256" key="7">
    <source>
        <dbReference type="ARBA" id="ARBA00022737"/>
    </source>
</evidence>
<evidence type="ECO:0000256" key="9">
    <source>
        <dbReference type="ARBA" id="ARBA00022843"/>
    </source>
</evidence>
<feature type="region of interest" description="Disordered" evidence="13">
    <location>
        <begin position="121"/>
        <end position="164"/>
    </location>
</feature>
<dbReference type="InterPro" id="IPR000008">
    <property type="entry name" value="C2_dom"/>
</dbReference>
<accession>A0AAQ5ZEL2</accession>
<evidence type="ECO:0000313" key="18">
    <source>
        <dbReference type="Proteomes" id="UP001501940"/>
    </source>
</evidence>
<feature type="compositionally biased region" description="Acidic residues" evidence="13">
    <location>
        <begin position="127"/>
        <end position="139"/>
    </location>
</feature>
<evidence type="ECO:0000256" key="2">
    <source>
        <dbReference type="ARBA" id="ARBA00004496"/>
    </source>
</evidence>
<dbReference type="CDD" id="cd00078">
    <property type="entry name" value="HECTc"/>
    <property type="match status" value="1"/>
</dbReference>
<dbReference type="GO" id="GO:0048814">
    <property type="term" value="P:regulation of dendrite morphogenesis"/>
    <property type="evidence" value="ECO:0007669"/>
    <property type="project" value="TreeGrafter"/>
</dbReference>
<dbReference type="SUPFAM" id="SSF51045">
    <property type="entry name" value="WW domain"/>
    <property type="match status" value="3"/>
</dbReference>
<dbReference type="InterPro" id="IPR036020">
    <property type="entry name" value="WW_dom_sf"/>
</dbReference>
<dbReference type="FunFam" id="3.90.1750.10:FF:000026">
    <property type="entry name" value="E3 ubiquitin-protein ligase HACE1"/>
    <property type="match status" value="1"/>
</dbReference>
<keyword evidence="7" id="KW-0677">Repeat</keyword>
<feature type="compositionally biased region" description="Pro residues" evidence="13">
    <location>
        <begin position="362"/>
        <end position="379"/>
    </location>
</feature>
<dbReference type="Gene3D" id="3.30.2410.10">
    <property type="entry name" value="Hect, E3 ligase catalytic domain"/>
    <property type="match status" value="1"/>
</dbReference>
<evidence type="ECO:0000256" key="8">
    <source>
        <dbReference type="ARBA" id="ARBA00022786"/>
    </source>
</evidence>
<comment type="subcellular location">
    <subcellularLocation>
        <location evidence="2">Cytoplasm</location>
    </subcellularLocation>
</comment>
<dbReference type="InterPro" id="IPR000569">
    <property type="entry name" value="HECT_dom"/>
</dbReference>
<name>A0AAQ5ZEL2_AMPOC</name>
<sequence length="818" mass="93890">MAAFSPQIQGLQSDEDGTRILKVKVIGGIGLAKKDILGASDPYTRMSLYDPVNGEIASLQTKTIKKTLDPKWNEEFFFRTRDDFLGQVDVPLNQIPSFGFFFSHSHKSRVKGHLRLKMTFLPKNSGSEEETTDQSEDTDPGGWELLENQDMSGPRESQLLPPLPPGWEERQDNLGRIYFVNHETRTTQWLRPSVQDANLETRRIQNNDTDVEHAFITRRQISDHDESNTQESPESWEIITEDESTLYHSNNQITSPPPQAPADFHPFIDELRNVHITGNHASNSIHSSRRGSAQASGGEEHPVNPVLLPTTAGLPPGWEEKRDSKGRRYYINHNSRTTTWTRPLIQVHSGGSSSSASVRRSPTPPQPPAPTAPPTPPEESPQSTPSPEAPYESGLLPSGWEVRSAPNGRPFFIDHITKTTTWVSKNSAITGPVKVDFLDYKQKYDYFRKKLKKPADIPNRFEMKMRRNAVLEDSYRRILSVKKADLLKARLWVEFEGEKGLDYGGLAREWFFLMSKEMFNPYYGLFEYSATDNYTLQINPNSGLCNEDHLSYFKFIGRVAGMAVYHGKLLDAFFIRPFYKMMLQKPITLQDMESVDSEYFNSLMWILENDPTDLDLRFTIDEELFGQTHQHELKPGGTEIVVTNENKKEYIHHVMQWRFVNRIQKQMTAFKEGFFELIPQDLIKIFDENELELLMCGLGDVDVNDWKANTKYKNSYCSNHVVIQWFWKTVLLMDAEKRIRLLQFVTGTSRVPMNGFAELYGSNGPQLFTIEQWGTRDKLPRAHTCFNRLDLPPYESFEELREKLHIAIENAQGFDGVD</sequence>
<evidence type="ECO:0000256" key="10">
    <source>
        <dbReference type="PIRNR" id="PIRNR001569"/>
    </source>
</evidence>